<evidence type="ECO:0000313" key="3">
    <source>
        <dbReference type="EMBL" id="PSL06943.1"/>
    </source>
</evidence>
<dbReference type="GO" id="GO:0016717">
    <property type="term" value="F:oxidoreductase activity, acting on paired donors, with oxidation of a pair of donors resulting in the reduction of molecular oxygen to two molecules of water"/>
    <property type="evidence" value="ECO:0007669"/>
    <property type="project" value="TreeGrafter"/>
</dbReference>
<dbReference type="AlphaFoldDB" id="A0A2P8EBV0"/>
<dbReference type="PANTHER" id="PTHR19353:SF19">
    <property type="entry name" value="DELTA(5) FATTY ACID DESATURASE C-RELATED"/>
    <property type="match status" value="1"/>
</dbReference>
<dbReference type="RefSeq" id="WP_205740434.1">
    <property type="nucleotide sequence ID" value="NZ_ML142898.1"/>
</dbReference>
<feature type="domain" description="Fatty acid desaturase" evidence="2">
    <location>
        <begin position="48"/>
        <end position="306"/>
    </location>
</feature>
<reference evidence="3 4" key="1">
    <citation type="submission" date="2018-03" db="EMBL/GenBank/DDBJ databases">
        <title>Genomic Encyclopedia of Archaeal and Bacterial Type Strains, Phase II (KMG-II): from individual species to whole genera.</title>
        <authorList>
            <person name="Goeker M."/>
        </authorList>
    </citation>
    <scope>NUCLEOTIDE SEQUENCE [LARGE SCALE GENOMIC DNA]</scope>
    <source>
        <strain evidence="3 4">DSM 45211</strain>
    </source>
</reference>
<keyword evidence="1" id="KW-0812">Transmembrane</keyword>
<keyword evidence="1" id="KW-0472">Membrane</keyword>
<feature type="transmembrane region" description="Helical" evidence="1">
    <location>
        <begin position="21"/>
        <end position="42"/>
    </location>
</feature>
<protein>
    <submittedName>
        <fullName evidence="3">Fatty acid desaturase</fullName>
    </submittedName>
</protein>
<dbReference type="GO" id="GO:0008610">
    <property type="term" value="P:lipid biosynthetic process"/>
    <property type="evidence" value="ECO:0007669"/>
    <property type="project" value="UniProtKB-ARBA"/>
</dbReference>
<name>A0A2P8EBV0_9ACTN</name>
<dbReference type="Pfam" id="PF00487">
    <property type="entry name" value="FA_desaturase"/>
    <property type="match status" value="1"/>
</dbReference>
<comment type="caution">
    <text evidence="3">The sequence shown here is derived from an EMBL/GenBank/DDBJ whole genome shotgun (WGS) entry which is preliminary data.</text>
</comment>
<evidence type="ECO:0000259" key="2">
    <source>
        <dbReference type="Pfam" id="PF00487"/>
    </source>
</evidence>
<keyword evidence="4" id="KW-1185">Reference proteome</keyword>
<feature type="transmembrane region" description="Helical" evidence="1">
    <location>
        <begin position="48"/>
        <end position="68"/>
    </location>
</feature>
<keyword evidence="1" id="KW-1133">Transmembrane helix</keyword>
<dbReference type="CDD" id="cd03506">
    <property type="entry name" value="Delta6-FADS-like"/>
    <property type="match status" value="1"/>
</dbReference>
<dbReference type="PIRSF" id="PIRSF015921">
    <property type="entry name" value="FA_sphinglp_des"/>
    <property type="match status" value="1"/>
</dbReference>
<organism evidence="3 4">
    <name type="scientific">Haloactinopolyspora alba</name>
    <dbReference type="NCBI Taxonomy" id="648780"/>
    <lineage>
        <taxon>Bacteria</taxon>
        <taxon>Bacillati</taxon>
        <taxon>Actinomycetota</taxon>
        <taxon>Actinomycetes</taxon>
        <taxon>Jiangellales</taxon>
        <taxon>Jiangellaceae</taxon>
        <taxon>Haloactinopolyspora</taxon>
    </lineage>
</organism>
<gene>
    <name evidence="3" type="ORF">CLV30_102332</name>
</gene>
<proteinExistence type="predicted"/>
<dbReference type="InterPro" id="IPR012171">
    <property type="entry name" value="Fatty_acid_desaturase"/>
</dbReference>
<dbReference type="InterPro" id="IPR005804">
    <property type="entry name" value="FA_desaturase_dom"/>
</dbReference>
<evidence type="ECO:0000313" key="4">
    <source>
        <dbReference type="Proteomes" id="UP000243528"/>
    </source>
</evidence>
<dbReference type="Proteomes" id="UP000243528">
    <property type="component" value="Unassembled WGS sequence"/>
</dbReference>
<accession>A0A2P8EBV0</accession>
<sequence>MSAYTELSRRVQDQGLLRRRYGYYWSVIIATVGAFAGIWVAFAFLGNSWFQLLLAAGLAVVLTQCGFLGHDGAHRQIFASHRWNEWTSRVLSGVFAGLSYGWWLPKHNRHHANPNKEGKDPDVGPGAVAFTPAVSESRRGLAARLTRAQGYFFIPLLLLEGLSLHVSSIRTIVSQRSLKHRWTEAAFVTGRLGGYITVLLLVLPPGKAAAFFGVQMGLFGLLLGGSFAPNHIGRPIVPPAEKLDFLRRQVLMSRNIRGGRVMDFAMGGLNNQVEHHLFPSMPRPNLRRARPLVQAHCAQHGITYTEAGLFGAYRAVLRYLNAVGLRARSSFRCPLAAEYRA</sequence>
<dbReference type="EMBL" id="PYGE01000002">
    <property type="protein sequence ID" value="PSL06943.1"/>
    <property type="molecule type" value="Genomic_DNA"/>
</dbReference>
<feature type="transmembrane region" description="Helical" evidence="1">
    <location>
        <begin position="185"/>
        <end position="203"/>
    </location>
</feature>
<dbReference type="GO" id="GO:0016020">
    <property type="term" value="C:membrane"/>
    <property type="evidence" value="ECO:0007669"/>
    <property type="project" value="TreeGrafter"/>
</dbReference>
<dbReference type="PANTHER" id="PTHR19353">
    <property type="entry name" value="FATTY ACID DESATURASE 2"/>
    <property type="match status" value="1"/>
</dbReference>
<evidence type="ECO:0000256" key="1">
    <source>
        <dbReference type="SAM" id="Phobius"/>
    </source>
</evidence>